<name>H3ZDV6_9ALTE</name>
<proteinExistence type="predicted"/>
<dbReference type="RefSeq" id="WP_008950376.1">
    <property type="nucleotide sequence ID" value="NZ_AHTH01000019.1"/>
</dbReference>
<dbReference type="AlphaFoldDB" id="H3ZDV6"/>
<dbReference type="Pfam" id="PF19878">
    <property type="entry name" value="DUF6351"/>
    <property type="match status" value="1"/>
</dbReference>
<evidence type="ECO:0000259" key="1">
    <source>
        <dbReference type="Pfam" id="PF19878"/>
    </source>
</evidence>
<dbReference type="PATRIC" id="fig|1129374.4.peg.1537"/>
<accession>H3ZDV6</accession>
<feature type="domain" description="DUF6351" evidence="1">
    <location>
        <begin position="78"/>
        <end position="691"/>
    </location>
</feature>
<organism evidence="2 3">
    <name type="scientific">Alishewanella jeotgali KCTC 22429</name>
    <dbReference type="NCBI Taxonomy" id="1129374"/>
    <lineage>
        <taxon>Bacteria</taxon>
        <taxon>Pseudomonadati</taxon>
        <taxon>Pseudomonadota</taxon>
        <taxon>Gammaproteobacteria</taxon>
        <taxon>Alteromonadales</taxon>
        <taxon>Alteromonadaceae</taxon>
        <taxon>Alishewanella</taxon>
    </lineage>
</organism>
<comment type="caution">
    <text evidence="2">The sequence shown here is derived from an EMBL/GenBank/DDBJ whole genome shotgun (WGS) entry which is preliminary data.</text>
</comment>
<evidence type="ECO:0000313" key="2">
    <source>
        <dbReference type="EMBL" id="EHR41259.1"/>
    </source>
</evidence>
<sequence length="704" mass="79292">MRRKVWLSLLGAILVLAYYFWPSSRYPAHFIEPHPVLAQPPHSSGELLQVSDFIATTPRPADPYPYPIALGAVGPLTPLYSGSLQYPFYCGFSQQGLEPPQVDNQQGYGIAVVQDKQQLGYSQDCLHPSRLLWYRLTADNQVRPYQGETLGSDEQLIRVELGTLLRFFYFVLMPVNAAEYGERDSAERWNQQLIYQFHGGVGIGFRQGSINLERMIANRAAQLRRGYAVLSSSANRTSHTYHFLRAEEVAVRLKRHFESLYGKPRFTIGIGGSGGGIAQYLLAQNAPGLLDAAIAQYSYPDMLSQVVYALDCDLLHNYYYFTASDKASWQSMAQRQLIEGLSTSEQQSVRFRWQISAAQLLAGQWPTPSRGASQCINAWFGLSSMVHNPHQGRLKPFTSTELRQQTHWSYWQDLVEIYGRDQHGFAHSLWDNSGVQYGLQPLRSGQLSARQFLELNARIGSWLPAAQMQPEKVRFIRQLDLPLWLSSFGRHNISQPKSNAADFQVAPRYRADTAAINRAYRYGQLFLGKAQIPIIDLRHYLDPVLDMHHLEPSFMARQRLAMQGNDDWQRIWVSHPDYTPVAAAFAALEQWLQQGIAPDSASDRCFAADGSLIAAGTAVWQPNGSCSRHYPPLSNSRRQAGAPTHGLLLQCRLIPVADFIAAGHYQPVDMTPYLPELQQIFPDGVCDYQQGDNGWPADWPAPAE</sequence>
<gene>
    <name evidence="2" type="ORF">AJE_07686</name>
</gene>
<dbReference type="Proteomes" id="UP000012046">
    <property type="component" value="Unassembled WGS sequence"/>
</dbReference>
<dbReference type="InterPro" id="IPR029058">
    <property type="entry name" value="AB_hydrolase_fold"/>
</dbReference>
<protein>
    <recommendedName>
        <fullName evidence="1">DUF6351 domain-containing protein</fullName>
    </recommendedName>
</protein>
<dbReference type="EMBL" id="AHTH01000019">
    <property type="protein sequence ID" value="EHR41259.1"/>
    <property type="molecule type" value="Genomic_DNA"/>
</dbReference>
<dbReference type="SUPFAM" id="SSF53474">
    <property type="entry name" value="alpha/beta-Hydrolases"/>
    <property type="match status" value="1"/>
</dbReference>
<keyword evidence="3" id="KW-1185">Reference proteome</keyword>
<reference evidence="2 3" key="1">
    <citation type="journal article" date="2012" name="J. Bacteriol.">
        <title>Genome Sequence of Extracellular-Protease-Producing Alishewanella jeotgali Isolated from Traditional Korean Fermented Seafood.</title>
        <authorList>
            <person name="Jung J."/>
            <person name="Chun J."/>
            <person name="Park W."/>
        </authorList>
    </citation>
    <scope>NUCLEOTIDE SEQUENCE [LARGE SCALE GENOMIC DNA]</scope>
    <source>
        <strain evidence="2 3">KCTC 22429</strain>
    </source>
</reference>
<dbReference type="eggNOG" id="ENOG502Z8TE">
    <property type="taxonomic scope" value="Bacteria"/>
</dbReference>
<evidence type="ECO:0000313" key="3">
    <source>
        <dbReference type="Proteomes" id="UP000012046"/>
    </source>
</evidence>
<dbReference type="STRING" id="1129374.AJE_07686"/>
<dbReference type="InterPro" id="IPR045556">
    <property type="entry name" value="DUF6351"/>
</dbReference>